<comment type="caution">
    <text evidence="1">The sequence shown here is derived from an EMBL/GenBank/DDBJ whole genome shotgun (WGS) entry which is preliminary data.</text>
</comment>
<reference evidence="1 2" key="1">
    <citation type="submission" date="2017-02" db="EMBL/GenBank/DDBJ databases">
        <title>Genomic diversity within the haloalkaliphilic genus Thioalkalivibrio.</title>
        <authorList>
            <person name="Ahn A.-C."/>
            <person name="Meier-Kolthoff J."/>
            <person name="Overmars L."/>
            <person name="Richter M."/>
            <person name="Woyke T."/>
            <person name="Sorokin D.Y."/>
            <person name="Muyzer G."/>
        </authorList>
    </citation>
    <scope>NUCLEOTIDE SEQUENCE [LARGE SCALE GENOMIC DNA]</scope>
    <source>
        <strain evidence="1 2">ALJD</strain>
    </source>
</reference>
<dbReference type="AlphaFoldDB" id="A0A1V3NLI1"/>
<name>A0A1V3NLI1_9GAMM</name>
<accession>A0A1V3NLI1</accession>
<sequence>MNRGPSTALQRSATGILNPRVLTGAEIRRLQAACGETPCFGTDERYECQRQECRLAGRCMGGLVAHWKR</sequence>
<dbReference type="RefSeq" id="WP_077278321.1">
    <property type="nucleotide sequence ID" value="NZ_MVBK01000036.1"/>
</dbReference>
<evidence type="ECO:0000313" key="1">
    <source>
        <dbReference type="EMBL" id="OOG25596.1"/>
    </source>
</evidence>
<gene>
    <name evidence="1" type="ORF">B1C78_06425</name>
</gene>
<dbReference type="Proteomes" id="UP000189462">
    <property type="component" value="Unassembled WGS sequence"/>
</dbReference>
<dbReference type="STRING" id="108003.B1C78_06425"/>
<dbReference type="OrthoDB" id="5567088at2"/>
<organism evidence="1 2">
    <name type="scientific">Thioalkalivibrio denitrificans</name>
    <dbReference type="NCBI Taxonomy" id="108003"/>
    <lineage>
        <taxon>Bacteria</taxon>
        <taxon>Pseudomonadati</taxon>
        <taxon>Pseudomonadota</taxon>
        <taxon>Gammaproteobacteria</taxon>
        <taxon>Chromatiales</taxon>
        <taxon>Ectothiorhodospiraceae</taxon>
        <taxon>Thioalkalivibrio</taxon>
    </lineage>
</organism>
<dbReference type="EMBL" id="MVBK01000036">
    <property type="protein sequence ID" value="OOG25596.1"/>
    <property type="molecule type" value="Genomic_DNA"/>
</dbReference>
<keyword evidence="2" id="KW-1185">Reference proteome</keyword>
<proteinExistence type="predicted"/>
<evidence type="ECO:0000313" key="2">
    <source>
        <dbReference type="Proteomes" id="UP000189462"/>
    </source>
</evidence>
<protein>
    <submittedName>
        <fullName evidence="1">Uncharacterized protein</fullName>
    </submittedName>
</protein>